<reference evidence="13" key="1">
    <citation type="submission" date="2009-07" db="EMBL/GenBank/DDBJ databases">
        <authorList>
            <person name="Weinstock G."/>
            <person name="Sodergren E."/>
            <person name="Clifton S."/>
            <person name="Fulton L."/>
            <person name="Fulton B."/>
            <person name="Courtney L."/>
            <person name="Fronick C."/>
            <person name="Harrison M."/>
            <person name="Strong C."/>
            <person name="Farmer C."/>
            <person name="Delahaunty K."/>
            <person name="Markovic C."/>
            <person name="Hall O."/>
            <person name="Minx P."/>
            <person name="Tomlinson C."/>
            <person name="Mitreva M."/>
            <person name="Nelson J."/>
            <person name="Hou S."/>
            <person name="Wollam A."/>
            <person name="Pepin K.H."/>
            <person name="Johnson M."/>
            <person name="Bhonagiri V."/>
            <person name="Nash W.E."/>
            <person name="Warren W."/>
            <person name="Chinwalla A."/>
            <person name="Mardis E.R."/>
            <person name="Wilson R.K."/>
        </authorList>
    </citation>
    <scope>NUCLEOTIDE SEQUENCE [LARGE SCALE GENOMIC DNA]</scope>
    <source>
        <strain evidence="13">DSM 14469</strain>
    </source>
</reference>
<evidence type="ECO:0000256" key="11">
    <source>
        <dbReference type="RuleBase" id="RU003313"/>
    </source>
</evidence>
<comment type="caution">
    <text evidence="13">The sequence shown here is derived from an EMBL/GenBank/DDBJ whole genome shotgun (WGS) entry which is preliminary data.</text>
</comment>
<keyword evidence="7 10" id="KW-0460">Magnesium</keyword>
<dbReference type="PANTHER" id="PTHR42714">
    <property type="entry name" value="TRNA MODIFICATION GTPASE GTPBP3"/>
    <property type="match status" value="1"/>
</dbReference>
<dbReference type="PANTHER" id="PTHR42714:SF2">
    <property type="entry name" value="TRNA MODIFICATION GTPASE GTPBP3, MITOCHONDRIAL"/>
    <property type="match status" value="1"/>
</dbReference>
<name>C6LKJ5_9FIRM</name>
<dbReference type="eggNOG" id="COG0486">
    <property type="taxonomic scope" value="Bacteria"/>
</dbReference>
<evidence type="ECO:0000256" key="9">
    <source>
        <dbReference type="ARBA" id="ARBA00023134"/>
    </source>
</evidence>
<dbReference type="FunFam" id="3.30.1360.120:FF:000003">
    <property type="entry name" value="tRNA modification GTPase MnmE"/>
    <property type="match status" value="1"/>
</dbReference>
<dbReference type="InterPro" id="IPR004520">
    <property type="entry name" value="GTPase_MnmE"/>
</dbReference>
<dbReference type="Pfam" id="PF01926">
    <property type="entry name" value="MMR_HSR1"/>
    <property type="match status" value="1"/>
</dbReference>
<dbReference type="InterPro" id="IPR006073">
    <property type="entry name" value="GTP-bd"/>
</dbReference>
<keyword evidence="14" id="KW-1185">Reference proteome</keyword>
<evidence type="ECO:0000256" key="2">
    <source>
        <dbReference type="ARBA" id="ARBA00022490"/>
    </source>
</evidence>
<evidence type="ECO:0000313" key="14">
    <source>
        <dbReference type="Proteomes" id="UP000005561"/>
    </source>
</evidence>
<dbReference type="Proteomes" id="UP000005561">
    <property type="component" value="Unassembled WGS sequence"/>
</dbReference>
<dbReference type="NCBIfam" id="TIGR00231">
    <property type="entry name" value="small_GTP"/>
    <property type="match status" value="1"/>
</dbReference>
<dbReference type="SUPFAM" id="SSF52540">
    <property type="entry name" value="P-loop containing nucleoside triphosphate hydrolases"/>
    <property type="match status" value="1"/>
</dbReference>
<comment type="subunit">
    <text evidence="10">Homodimer. Heterotetramer of two MnmE and two MnmG subunits.</text>
</comment>
<evidence type="ECO:0000313" key="13">
    <source>
        <dbReference type="EMBL" id="EET58894.1"/>
    </source>
</evidence>
<dbReference type="InterPro" id="IPR018948">
    <property type="entry name" value="GTP-bd_TrmE_N"/>
</dbReference>
<keyword evidence="3 10" id="KW-0819">tRNA processing</keyword>
<feature type="binding site" evidence="10">
    <location>
        <position position="24"/>
    </location>
    <ligand>
        <name>(6S)-5-formyl-5,6,7,8-tetrahydrofolate</name>
        <dbReference type="ChEBI" id="CHEBI:57457"/>
    </ligand>
</feature>
<dbReference type="GO" id="GO:0046872">
    <property type="term" value="F:metal ion binding"/>
    <property type="evidence" value="ECO:0007669"/>
    <property type="project" value="UniProtKB-KW"/>
</dbReference>
<feature type="binding site" evidence="10">
    <location>
        <position position="253"/>
    </location>
    <ligand>
        <name>K(+)</name>
        <dbReference type="ChEBI" id="CHEBI:29103"/>
    </ligand>
</feature>
<dbReference type="HAMAP" id="MF_00379">
    <property type="entry name" value="GTPase_MnmE"/>
    <property type="match status" value="1"/>
</dbReference>
<evidence type="ECO:0000256" key="8">
    <source>
        <dbReference type="ARBA" id="ARBA00022958"/>
    </source>
</evidence>
<keyword evidence="9 10" id="KW-0342">GTP-binding</keyword>
<evidence type="ECO:0000259" key="12">
    <source>
        <dbReference type="PROSITE" id="PS51709"/>
    </source>
</evidence>
<evidence type="ECO:0000256" key="3">
    <source>
        <dbReference type="ARBA" id="ARBA00022694"/>
    </source>
</evidence>
<dbReference type="InterPro" id="IPR027266">
    <property type="entry name" value="TrmE/GcvT-like"/>
</dbReference>
<dbReference type="GO" id="GO:0030488">
    <property type="term" value="P:tRNA methylation"/>
    <property type="evidence" value="ECO:0007669"/>
    <property type="project" value="TreeGrafter"/>
</dbReference>
<feature type="domain" description="TrmE-type G" evidence="12">
    <location>
        <begin position="222"/>
        <end position="380"/>
    </location>
</feature>
<dbReference type="PROSITE" id="PS51709">
    <property type="entry name" value="G_TRME"/>
    <property type="match status" value="1"/>
</dbReference>
<dbReference type="Gene3D" id="3.40.50.300">
    <property type="entry name" value="P-loop containing nucleotide triphosphate hydrolases"/>
    <property type="match status" value="1"/>
</dbReference>
<accession>C6LKJ5</accession>
<dbReference type="InterPro" id="IPR027368">
    <property type="entry name" value="MnmE_dom2"/>
</dbReference>
<evidence type="ECO:0000256" key="6">
    <source>
        <dbReference type="ARBA" id="ARBA00022801"/>
    </source>
</evidence>
<dbReference type="Gene3D" id="1.20.120.430">
    <property type="entry name" value="tRNA modification GTPase MnmE domain 2"/>
    <property type="match status" value="1"/>
</dbReference>
<comment type="function">
    <text evidence="10">Exhibits a very high intrinsic GTPase hydrolysis rate. Involved in the addition of a carboxymethylaminomethyl (cmnm) group at the wobble position (U34) of certain tRNAs, forming tRNA-cmnm(5)s(2)U34.</text>
</comment>
<dbReference type="InterPro" id="IPR031168">
    <property type="entry name" value="G_TrmE"/>
</dbReference>
<dbReference type="InterPro" id="IPR027417">
    <property type="entry name" value="P-loop_NTPase"/>
</dbReference>
<dbReference type="AlphaFoldDB" id="C6LKJ5"/>
<feature type="binding site" evidence="10">
    <location>
        <position position="236"/>
    </location>
    <ligand>
        <name>Mg(2+)</name>
        <dbReference type="ChEBI" id="CHEBI:18420"/>
    </ligand>
</feature>
<dbReference type="EMBL" id="ACCL02000024">
    <property type="protein sequence ID" value="EET58894.1"/>
    <property type="molecule type" value="Genomic_DNA"/>
</dbReference>
<comment type="cofactor">
    <cofactor evidence="10">
        <name>K(+)</name>
        <dbReference type="ChEBI" id="CHEBI:29103"/>
    </cofactor>
    <text evidence="10">Binds 1 potassium ion per subunit.</text>
</comment>
<dbReference type="InterPro" id="IPR025867">
    <property type="entry name" value="MnmE_helical"/>
</dbReference>
<keyword evidence="6 10" id="KW-0378">Hydrolase</keyword>
<dbReference type="Pfam" id="PF10396">
    <property type="entry name" value="TrmE_N"/>
    <property type="match status" value="1"/>
</dbReference>
<feature type="binding site" evidence="10">
    <location>
        <position position="232"/>
    </location>
    <ligand>
        <name>K(+)</name>
        <dbReference type="ChEBI" id="CHEBI:29103"/>
    </ligand>
</feature>
<dbReference type="InterPro" id="IPR005225">
    <property type="entry name" value="Small_GTP-bd"/>
</dbReference>
<feature type="binding site" evidence="10">
    <location>
        <position position="459"/>
    </location>
    <ligand>
        <name>(6S)-5-formyl-5,6,7,8-tetrahydrofolate</name>
        <dbReference type="ChEBI" id="CHEBI:57457"/>
    </ligand>
</feature>
<dbReference type="PRINTS" id="PR00326">
    <property type="entry name" value="GTP1OBG"/>
</dbReference>
<dbReference type="EC" id="3.6.-.-" evidence="10"/>
<dbReference type="OrthoDB" id="9805918at2"/>
<dbReference type="GO" id="GO:0005829">
    <property type="term" value="C:cytosol"/>
    <property type="evidence" value="ECO:0007669"/>
    <property type="project" value="TreeGrafter"/>
</dbReference>
<dbReference type="Gene3D" id="3.30.1360.120">
    <property type="entry name" value="Probable tRNA modification gtpase trme, domain 1"/>
    <property type="match status" value="1"/>
</dbReference>
<gene>
    <name evidence="10" type="primary">mnmE</name>
    <name evidence="10 13" type="synonym">trmE</name>
    <name evidence="13" type="ORF">BRYFOR_09183</name>
</gene>
<dbReference type="NCBIfam" id="NF003661">
    <property type="entry name" value="PRK05291.1-3"/>
    <property type="match status" value="1"/>
</dbReference>
<comment type="similarity">
    <text evidence="1 10 11">Belongs to the TRAFAC class TrmE-Era-EngA-EngB-Septin-like GTPase superfamily. TrmE GTPase family.</text>
</comment>
<keyword evidence="8 10" id="KW-0630">Potassium</keyword>
<dbReference type="CDD" id="cd04164">
    <property type="entry name" value="trmE"/>
    <property type="match status" value="1"/>
</dbReference>
<dbReference type="Pfam" id="PF12631">
    <property type="entry name" value="MnmE_helical"/>
    <property type="match status" value="1"/>
</dbReference>
<sequence length="459" mass="50887">MFMNTDTIAAISTGMTSSGIGIVRISGTDAFAVADRMYRAKSGKRLSDMPSHTIQYGFIADGSEIIDEVLVMLMRAPRSFTAEDTVEINCHGGVYAMKRILELAVKSGARLAEPGEFTKRAFLNGRIDLSQAEAVIDVIQAKNEYALKSSVSQLKGSVLKVIRALREKIIYEVAFIESALDDPEHISLDEYPERLQEQIRPMKEELEKLIASAENGKRIREGIRTVIVGKPNAGKSSLLNVLLGEERAIVTEIAGTTRDTLEEEIQIHGVSLQIIDTAGIRDTQDTVEKIGVEKALAYAEDADLILYVADAATGLDENDIRIMDKIREKKVIVLLNKMDLEVVTSEEQIREILNKPVIPVSAKEESGIDILENTIKEMFYEGKISFNDEVYITNMRQKAALEAALESLCRVEESIAMQMPEDFFSIDLMSAYEELGNITGESVGEDLINEIFGRFCMGK</sequence>
<proteinExistence type="inferred from homology"/>
<dbReference type="CDD" id="cd14858">
    <property type="entry name" value="TrmE_N"/>
    <property type="match status" value="1"/>
</dbReference>
<comment type="caution">
    <text evidence="10">Lacks conserved residue(s) required for the propagation of feature annotation.</text>
</comment>
<feature type="binding site" evidence="10">
    <location>
        <begin position="251"/>
        <end position="257"/>
    </location>
    <ligand>
        <name>GTP</name>
        <dbReference type="ChEBI" id="CHEBI:37565"/>
    </ligand>
</feature>
<evidence type="ECO:0000256" key="10">
    <source>
        <dbReference type="HAMAP-Rule" id="MF_00379"/>
    </source>
</evidence>
<feature type="binding site" evidence="10">
    <location>
        <begin position="276"/>
        <end position="279"/>
    </location>
    <ligand>
        <name>GTP</name>
        <dbReference type="ChEBI" id="CHEBI:37565"/>
    </ligand>
</feature>
<evidence type="ECO:0000256" key="7">
    <source>
        <dbReference type="ARBA" id="ARBA00022842"/>
    </source>
</evidence>
<comment type="subcellular location">
    <subcellularLocation>
        <location evidence="10">Cytoplasm</location>
    </subcellularLocation>
</comment>
<feature type="binding site" evidence="10">
    <location>
        <begin position="232"/>
        <end position="237"/>
    </location>
    <ligand>
        <name>GTP</name>
        <dbReference type="ChEBI" id="CHEBI:37565"/>
    </ligand>
</feature>
<dbReference type="GO" id="GO:0042802">
    <property type="term" value="F:identical protein binding"/>
    <property type="evidence" value="ECO:0007669"/>
    <property type="project" value="UniProtKB-ARBA"/>
</dbReference>
<dbReference type="GO" id="GO:0005525">
    <property type="term" value="F:GTP binding"/>
    <property type="evidence" value="ECO:0007669"/>
    <property type="project" value="UniProtKB-UniRule"/>
</dbReference>
<feature type="binding site" evidence="10">
    <location>
        <position position="251"/>
    </location>
    <ligand>
        <name>K(+)</name>
        <dbReference type="ChEBI" id="CHEBI:29103"/>
    </ligand>
</feature>
<keyword evidence="4 10" id="KW-0479">Metal-binding</keyword>
<dbReference type="STRING" id="168384.SAMN05660368_03462"/>
<feature type="binding site" evidence="10">
    <location>
        <position position="256"/>
    </location>
    <ligand>
        <name>K(+)</name>
        <dbReference type="ChEBI" id="CHEBI:29103"/>
    </ligand>
</feature>
<feature type="binding site" evidence="10">
    <location>
        <position position="87"/>
    </location>
    <ligand>
        <name>(6S)-5-formyl-5,6,7,8-tetrahydrofolate</name>
        <dbReference type="ChEBI" id="CHEBI:57457"/>
    </ligand>
</feature>
<dbReference type="NCBIfam" id="TIGR00450">
    <property type="entry name" value="mnmE_trmE_thdF"/>
    <property type="match status" value="1"/>
</dbReference>
<dbReference type="GO" id="GO:0003924">
    <property type="term" value="F:GTPase activity"/>
    <property type="evidence" value="ECO:0007669"/>
    <property type="project" value="UniProtKB-UniRule"/>
</dbReference>
<evidence type="ECO:0000256" key="5">
    <source>
        <dbReference type="ARBA" id="ARBA00022741"/>
    </source>
</evidence>
<dbReference type="FunFam" id="3.40.50.300:FF:000494">
    <property type="entry name" value="tRNA modification GTPase MnmE"/>
    <property type="match status" value="1"/>
</dbReference>
<feature type="binding site" evidence="10">
    <location>
        <position position="257"/>
    </location>
    <ligand>
        <name>Mg(2+)</name>
        <dbReference type="ChEBI" id="CHEBI:18420"/>
    </ligand>
</feature>
<evidence type="ECO:0000256" key="4">
    <source>
        <dbReference type="ARBA" id="ARBA00022723"/>
    </source>
</evidence>
<dbReference type="GO" id="GO:0002098">
    <property type="term" value="P:tRNA wobble uridine modification"/>
    <property type="evidence" value="ECO:0007669"/>
    <property type="project" value="TreeGrafter"/>
</dbReference>
<evidence type="ECO:0000256" key="1">
    <source>
        <dbReference type="ARBA" id="ARBA00011043"/>
    </source>
</evidence>
<keyword evidence="2 10" id="KW-0963">Cytoplasm</keyword>
<protein>
    <recommendedName>
        <fullName evidence="10">tRNA modification GTPase MnmE</fullName>
        <ecNumber evidence="10">3.6.-.-</ecNumber>
    </recommendedName>
</protein>
<feature type="binding site" evidence="10">
    <location>
        <position position="126"/>
    </location>
    <ligand>
        <name>(6S)-5-formyl-5,6,7,8-tetrahydrofolate</name>
        <dbReference type="ChEBI" id="CHEBI:57457"/>
    </ligand>
</feature>
<organism evidence="13 14">
    <name type="scientific">Marvinbryantia formatexigens DSM 14469</name>
    <dbReference type="NCBI Taxonomy" id="478749"/>
    <lineage>
        <taxon>Bacteria</taxon>
        <taxon>Bacillati</taxon>
        <taxon>Bacillota</taxon>
        <taxon>Clostridia</taxon>
        <taxon>Lachnospirales</taxon>
        <taxon>Lachnospiraceae</taxon>
        <taxon>Marvinbryantia</taxon>
    </lineage>
</organism>
<keyword evidence="5 10" id="KW-0547">Nucleotide-binding</keyword>